<accession>A0A327NKE9</accession>
<keyword evidence="3" id="KW-1185">Reference proteome</keyword>
<dbReference type="OrthoDB" id="763750at2"/>
<gene>
    <name evidence="2" type="ORF">HMF3257_12550</name>
</gene>
<reference evidence="2 3" key="1">
    <citation type="submission" date="2018-06" db="EMBL/GenBank/DDBJ databases">
        <title>Spirosoma sp. HMF3257 Genome sequencing and assembly.</title>
        <authorList>
            <person name="Kang H."/>
            <person name="Cha I."/>
            <person name="Kim H."/>
            <person name="Kang J."/>
            <person name="Joh K."/>
        </authorList>
    </citation>
    <scope>NUCLEOTIDE SEQUENCE [LARGE SCALE GENOMIC DNA]</scope>
    <source>
        <strain evidence="2 3">HMF3257</strain>
    </source>
</reference>
<sequence>MAPIRRRINIELLLGVSATFLSLAALVVSIFQTKIAREQQHASVWPHLKDNYVVMDKKFTWSLINNGVGPAIMKEVKLTYKGRMYKSPYQLMNEQIERTDEKGKHTDVGFFYSSVRPGEVIKNDGELLIGEITNSERIPEAFMHIVNDSLYHFSVVYSDVYNNCWRLEQGKVTPLAKCPD</sequence>
<feature type="transmembrane region" description="Helical" evidence="1">
    <location>
        <begin position="12"/>
        <end position="31"/>
    </location>
</feature>
<protein>
    <submittedName>
        <fullName evidence="2">Uncharacterized protein</fullName>
    </submittedName>
</protein>
<dbReference type="Proteomes" id="UP000249016">
    <property type="component" value="Unassembled WGS sequence"/>
</dbReference>
<dbReference type="AlphaFoldDB" id="A0A327NKE9"/>
<evidence type="ECO:0000313" key="2">
    <source>
        <dbReference type="EMBL" id="RAI74859.1"/>
    </source>
</evidence>
<keyword evidence="1" id="KW-0812">Transmembrane</keyword>
<comment type="caution">
    <text evidence="2">The sequence shown here is derived from an EMBL/GenBank/DDBJ whole genome shotgun (WGS) entry which is preliminary data.</text>
</comment>
<name>A0A327NKE9_9BACT</name>
<keyword evidence="1" id="KW-1133">Transmembrane helix</keyword>
<keyword evidence="1" id="KW-0472">Membrane</keyword>
<proteinExistence type="predicted"/>
<dbReference type="RefSeq" id="WP_111342540.1">
    <property type="nucleotide sequence ID" value="NZ_QLII01000001.1"/>
</dbReference>
<evidence type="ECO:0000256" key="1">
    <source>
        <dbReference type="SAM" id="Phobius"/>
    </source>
</evidence>
<dbReference type="EMBL" id="QLII01000001">
    <property type="protein sequence ID" value="RAI74859.1"/>
    <property type="molecule type" value="Genomic_DNA"/>
</dbReference>
<organism evidence="2 3">
    <name type="scientific">Spirosoma telluris</name>
    <dbReference type="NCBI Taxonomy" id="2183553"/>
    <lineage>
        <taxon>Bacteria</taxon>
        <taxon>Pseudomonadati</taxon>
        <taxon>Bacteroidota</taxon>
        <taxon>Cytophagia</taxon>
        <taxon>Cytophagales</taxon>
        <taxon>Cytophagaceae</taxon>
        <taxon>Spirosoma</taxon>
    </lineage>
</organism>
<evidence type="ECO:0000313" key="3">
    <source>
        <dbReference type="Proteomes" id="UP000249016"/>
    </source>
</evidence>